<gene>
    <name evidence="1" type="ORF">SAMN05216324_11273</name>
</gene>
<reference evidence="2" key="1">
    <citation type="submission" date="2016-10" db="EMBL/GenBank/DDBJ databases">
        <authorList>
            <person name="Varghese N."/>
            <person name="Submissions S."/>
        </authorList>
    </citation>
    <scope>NUCLEOTIDE SEQUENCE [LARGE SCALE GENOMIC DNA]</scope>
    <source>
        <strain evidence="2">SUR2</strain>
    </source>
</reference>
<dbReference type="AlphaFoldDB" id="A0A1K2IU91"/>
<dbReference type="Proteomes" id="UP000182034">
    <property type="component" value="Unassembled WGS sequence"/>
</dbReference>
<organism evidence="1 2">
    <name type="scientific">Chryseobacterium limigenitum</name>
    <dbReference type="NCBI Taxonomy" id="1612149"/>
    <lineage>
        <taxon>Bacteria</taxon>
        <taxon>Pseudomonadati</taxon>
        <taxon>Bacteroidota</taxon>
        <taxon>Flavobacteriia</taxon>
        <taxon>Flavobacteriales</taxon>
        <taxon>Weeksellaceae</taxon>
        <taxon>Chryseobacterium group</taxon>
        <taxon>Chryseobacterium</taxon>
    </lineage>
</organism>
<accession>A0A1K2IU91</accession>
<dbReference type="STRING" id="1612149.SAMN05216324_11273"/>
<sequence>MKKSIEKSKRMHAYAKCEYSEYPEIGRDHILEEIIKSKEILPTCIFYVHHHLYQ</sequence>
<proteinExistence type="predicted"/>
<protein>
    <submittedName>
        <fullName evidence="1">Uncharacterized protein</fullName>
    </submittedName>
</protein>
<evidence type="ECO:0000313" key="1">
    <source>
        <dbReference type="EMBL" id="SFZ95752.1"/>
    </source>
</evidence>
<name>A0A1K2IU91_9FLAO</name>
<keyword evidence="2" id="KW-1185">Reference proteome</keyword>
<dbReference type="EMBL" id="FPKW01000012">
    <property type="protein sequence ID" value="SFZ95752.1"/>
    <property type="molecule type" value="Genomic_DNA"/>
</dbReference>
<evidence type="ECO:0000313" key="2">
    <source>
        <dbReference type="Proteomes" id="UP000182034"/>
    </source>
</evidence>